<evidence type="ECO:0000256" key="3">
    <source>
        <dbReference type="SAM" id="MobiDB-lite"/>
    </source>
</evidence>
<dbReference type="PROSITE" id="PS51197">
    <property type="entry name" value="HTH_RRF2_2"/>
    <property type="match status" value="1"/>
</dbReference>
<reference evidence="5" key="1">
    <citation type="journal article" date="2019" name="Int. J. Syst. Evol. Microbiol.">
        <title>The Global Catalogue of Microorganisms (GCM) 10K type strain sequencing project: providing services to taxonomists for standard genome sequencing and annotation.</title>
        <authorList>
            <consortium name="The Broad Institute Genomics Platform"/>
            <consortium name="The Broad Institute Genome Sequencing Center for Infectious Disease"/>
            <person name="Wu L."/>
            <person name="Ma J."/>
        </authorList>
    </citation>
    <scope>NUCLEOTIDE SEQUENCE [LARGE SCALE GENOMIC DNA]</scope>
    <source>
        <strain evidence="5">JCM 18077</strain>
    </source>
</reference>
<keyword evidence="1" id="KW-0238">DNA-binding</keyword>
<protein>
    <submittedName>
        <fullName evidence="4">Nitric oxide-sensing transcriptional repressor NsrR</fullName>
    </submittedName>
</protein>
<keyword evidence="5" id="KW-1185">Reference proteome</keyword>
<dbReference type="PANTHER" id="PTHR33221:SF4">
    <property type="entry name" value="HTH-TYPE TRANSCRIPTIONAL REPRESSOR NSRR"/>
    <property type="match status" value="1"/>
</dbReference>
<dbReference type="Gene3D" id="1.10.10.10">
    <property type="entry name" value="Winged helix-like DNA-binding domain superfamily/Winged helix DNA-binding domain"/>
    <property type="match status" value="1"/>
</dbReference>
<dbReference type="InterPro" id="IPR000944">
    <property type="entry name" value="Tscrpt_reg_Rrf2"/>
</dbReference>
<proteinExistence type="predicted"/>
<dbReference type="Proteomes" id="UP001500822">
    <property type="component" value="Unassembled WGS sequence"/>
</dbReference>
<sequence>MQLTRFTDIGLRVLMRLAADEADVLHTSRGLASELEVPYAHVAKVVSRLAEIGVVHARRGRAGGLMITELGRTAGVGWVTRQLEGDADVVDCDGPTPCPLRAGCTLRGALARAQRAFYESLDTLTVADLIVAGPTRVRFLSDPALPLSSRADDARARAASDDRLRPSTAENRNPR</sequence>
<dbReference type="SUPFAM" id="SSF46785">
    <property type="entry name" value="Winged helix' DNA-binding domain"/>
    <property type="match status" value="1"/>
</dbReference>
<gene>
    <name evidence="4" type="primary">nsrR</name>
    <name evidence="4" type="ORF">GCM10023217_05480</name>
</gene>
<comment type="caution">
    <text evidence="4">The sequence shown here is derived from an EMBL/GenBank/DDBJ whole genome shotgun (WGS) entry which is preliminary data.</text>
</comment>
<dbReference type="EMBL" id="BAABIE010000002">
    <property type="protein sequence ID" value="GAA4740365.1"/>
    <property type="molecule type" value="Genomic_DNA"/>
</dbReference>
<feature type="compositionally biased region" description="Basic and acidic residues" evidence="3">
    <location>
        <begin position="150"/>
        <end position="165"/>
    </location>
</feature>
<dbReference type="InterPro" id="IPR036388">
    <property type="entry name" value="WH-like_DNA-bd_sf"/>
</dbReference>
<feature type="region of interest" description="Disordered" evidence="3">
    <location>
        <begin position="149"/>
        <end position="175"/>
    </location>
</feature>
<dbReference type="Pfam" id="PF02082">
    <property type="entry name" value="Rrf2"/>
    <property type="match status" value="1"/>
</dbReference>
<name>A0ABP8YXF2_9ACTN</name>
<evidence type="ECO:0000313" key="4">
    <source>
        <dbReference type="EMBL" id="GAA4740365.1"/>
    </source>
</evidence>
<comment type="cofactor">
    <cofactor evidence="2">
        <name>[2Fe-2S] cluster</name>
        <dbReference type="ChEBI" id="CHEBI:190135"/>
    </cofactor>
</comment>
<evidence type="ECO:0000313" key="5">
    <source>
        <dbReference type="Proteomes" id="UP001500822"/>
    </source>
</evidence>
<organism evidence="4 5">
    <name type="scientific">Gordonia alkaliphila</name>
    <dbReference type="NCBI Taxonomy" id="1053547"/>
    <lineage>
        <taxon>Bacteria</taxon>
        <taxon>Bacillati</taxon>
        <taxon>Actinomycetota</taxon>
        <taxon>Actinomycetes</taxon>
        <taxon>Mycobacteriales</taxon>
        <taxon>Gordoniaceae</taxon>
        <taxon>Gordonia</taxon>
    </lineage>
</organism>
<dbReference type="PANTHER" id="PTHR33221">
    <property type="entry name" value="WINGED HELIX-TURN-HELIX TRANSCRIPTIONAL REGULATOR, RRF2 FAMILY"/>
    <property type="match status" value="1"/>
</dbReference>
<dbReference type="RefSeq" id="WP_345312349.1">
    <property type="nucleotide sequence ID" value="NZ_BAABIE010000002.1"/>
</dbReference>
<accession>A0ABP8YXF2</accession>
<evidence type="ECO:0000256" key="2">
    <source>
        <dbReference type="ARBA" id="ARBA00034078"/>
    </source>
</evidence>
<dbReference type="InterPro" id="IPR036390">
    <property type="entry name" value="WH_DNA-bd_sf"/>
</dbReference>
<evidence type="ECO:0000256" key="1">
    <source>
        <dbReference type="ARBA" id="ARBA00023125"/>
    </source>
</evidence>